<protein>
    <submittedName>
        <fullName evidence="3">DNAJB11 protein</fullName>
    </submittedName>
</protein>
<dbReference type="PROSITE" id="PS50076">
    <property type="entry name" value="DNAJ_2"/>
    <property type="match status" value="1"/>
</dbReference>
<evidence type="ECO:0000259" key="2">
    <source>
        <dbReference type="PROSITE" id="PS50076"/>
    </source>
</evidence>
<feature type="region of interest" description="Disordered" evidence="1">
    <location>
        <begin position="1113"/>
        <end position="1195"/>
    </location>
</feature>
<dbReference type="CDD" id="cd06257">
    <property type="entry name" value="DnaJ"/>
    <property type="match status" value="1"/>
</dbReference>
<accession>A0A8J9ZGT8</accession>
<feature type="compositionally biased region" description="Basic residues" evidence="1">
    <location>
        <begin position="481"/>
        <end position="490"/>
    </location>
</feature>
<evidence type="ECO:0000313" key="4">
    <source>
        <dbReference type="Proteomes" id="UP000838412"/>
    </source>
</evidence>
<feature type="region of interest" description="Disordered" evidence="1">
    <location>
        <begin position="187"/>
        <end position="229"/>
    </location>
</feature>
<name>A0A8J9ZGT8_BRALA</name>
<dbReference type="InterPro" id="IPR036869">
    <property type="entry name" value="J_dom_sf"/>
</dbReference>
<dbReference type="PRINTS" id="PR00625">
    <property type="entry name" value="JDOMAIN"/>
</dbReference>
<feature type="compositionally biased region" description="Polar residues" evidence="1">
    <location>
        <begin position="461"/>
        <end position="472"/>
    </location>
</feature>
<proteinExistence type="predicted"/>
<feature type="compositionally biased region" description="Low complexity" evidence="1">
    <location>
        <begin position="1114"/>
        <end position="1125"/>
    </location>
</feature>
<dbReference type="InterPro" id="IPR001623">
    <property type="entry name" value="DnaJ_domain"/>
</dbReference>
<reference evidence="3" key="1">
    <citation type="submission" date="2022-01" db="EMBL/GenBank/DDBJ databases">
        <authorList>
            <person name="Braso-Vives M."/>
        </authorList>
    </citation>
    <scope>NUCLEOTIDE SEQUENCE</scope>
</reference>
<feature type="region of interest" description="Disordered" evidence="1">
    <location>
        <begin position="859"/>
        <end position="900"/>
    </location>
</feature>
<dbReference type="InterPro" id="IPR052423">
    <property type="entry name" value="EMIR"/>
</dbReference>
<dbReference type="PROSITE" id="PS50330">
    <property type="entry name" value="UIM"/>
    <property type="match status" value="1"/>
</dbReference>
<feature type="region of interest" description="Disordered" evidence="1">
    <location>
        <begin position="245"/>
        <end position="373"/>
    </location>
</feature>
<feature type="compositionally biased region" description="Basic and acidic residues" evidence="1">
    <location>
        <begin position="306"/>
        <end position="318"/>
    </location>
</feature>
<evidence type="ECO:0000313" key="3">
    <source>
        <dbReference type="EMBL" id="CAH1254388.1"/>
    </source>
</evidence>
<feature type="compositionally biased region" description="Low complexity" evidence="1">
    <location>
        <begin position="862"/>
        <end position="872"/>
    </location>
</feature>
<dbReference type="SUPFAM" id="SSF46565">
    <property type="entry name" value="Chaperone J-domain"/>
    <property type="match status" value="1"/>
</dbReference>
<organism evidence="3 4">
    <name type="scientific">Branchiostoma lanceolatum</name>
    <name type="common">Common lancelet</name>
    <name type="synonym">Amphioxus lanceolatum</name>
    <dbReference type="NCBI Taxonomy" id="7740"/>
    <lineage>
        <taxon>Eukaryota</taxon>
        <taxon>Metazoa</taxon>
        <taxon>Chordata</taxon>
        <taxon>Cephalochordata</taxon>
        <taxon>Leptocardii</taxon>
        <taxon>Amphioxiformes</taxon>
        <taxon>Branchiostomatidae</taxon>
        <taxon>Branchiostoma</taxon>
    </lineage>
</organism>
<feature type="domain" description="J" evidence="2">
    <location>
        <begin position="45"/>
        <end position="118"/>
    </location>
</feature>
<feature type="compositionally biased region" description="Basic and acidic residues" evidence="1">
    <location>
        <begin position="245"/>
        <end position="271"/>
    </location>
</feature>
<feature type="compositionally biased region" description="Basic and acidic residues" evidence="1">
    <location>
        <begin position="497"/>
        <end position="528"/>
    </location>
</feature>
<dbReference type="Pfam" id="PF00226">
    <property type="entry name" value="DnaJ"/>
    <property type="match status" value="1"/>
</dbReference>
<dbReference type="Gene3D" id="1.10.287.110">
    <property type="entry name" value="DnaJ domain"/>
    <property type="match status" value="1"/>
</dbReference>
<dbReference type="PANTHER" id="PTHR44094:SF8">
    <property type="entry name" value="DNAJ HEAT SHOCK N-TERMINAL DOMAIN-CONTAINING PROTEIN-RELATED"/>
    <property type="match status" value="1"/>
</dbReference>
<feature type="region of interest" description="Disordered" evidence="1">
    <location>
        <begin position="994"/>
        <end position="1046"/>
    </location>
</feature>
<feature type="compositionally biased region" description="Polar residues" evidence="1">
    <location>
        <begin position="539"/>
        <end position="548"/>
    </location>
</feature>
<keyword evidence="4" id="KW-1185">Reference proteome</keyword>
<feature type="region of interest" description="Disordered" evidence="1">
    <location>
        <begin position="1211"/>
        <end position="1341"/>
    </location>
</feature>
<dbReference type="Proteomes" id="UP000838412">
    <property type="component" value="Chromosome 2"/>
</dbReference>
<feature type="compositionally biased region" description="Polar residues" evidence="1">
    <location>
        <begin position="555"/>
        <end position="575"/>
    </location>
</feature>
<feature type="region of interest" description="Disordered" evidence="1">
    <location>
        <begin position="458"/>
        <end position="621"/>
    </location>
</feature>
<feature type="compositionally biased region" description="Basic and acidic residues" evidence="1">
    <location>
        <begin position="1284"/>
        <end position="1293"/>
    </location>
</feature>
<sequence length="1341" mass="150728">MPRTAGGNRTELRAPIGKELEESEWKCRKMAGIWDEVVDHRQSAEFCRMLGVKEDAAFEDITKAYRQKALKCHPDKNPGDPHATAKFQELSKAYQHLRDLKKEENEDFQSEEAWEYFDEEDDPESFAEFLFFLVLRDLYRSGYQPSENDEYYFFTRLNKKFRRYRTEDEDFTEEELQRLHCNKDCNKDKALGKKKRGKKKTQLDKPPQNAQQNRPKKTKKQLKAEQYKREQEIKKLAEEIEKRKAEELERLKKQKEKEKSTSMRCDADKLFSDLSCAETKVDRKPGPSAPETDTEKNEDELQGSTYEEKEARVSPRDLRRQKKERKKQEKEAQLKMKMKTALDTGDAKSPKSIISTTDQYTTEDPQEEASSVFNTDIRKAKLEAFKAKCLATKAQKEQDVKLPKQVILEDSPSAEPKPSSHVDVSRSSTTTQGFGAPKPQPCDKALLERHMHQYHELMKQQPRSHTQIQLSVERQPEVKHSWAKQQKKGQHNQENWQELRRSMLQREKERELQRNRQEHETLRREKTSPHGTSEECTDPSVNAYTAQDTWEDVADNSSGQAAANMASGYSHSSQPLGDRCHPEGSGPVYEDVWEETEWEECGHQAPPPTQAWRNTKPAPPPAVNRWQERLELMSLCPRSEQDEEEMLKKAIELSQQQALEDEHRRQVKFERMIEEQKRKHDILAAHQFPPNNAQPRRAEPPYKGASYQDFPPISNGTSTVVRQAGSSFATCVRESKTKCQELLPRSHVGTGVQVSEDWESDLTEVVPHPPLMKNDTEPCNPIQRPDRAVSLRKAPANPKLHNPPTEPGLVSPDDNVTDNTTWLLSGESVSDPTWEVTGDEVVSGDVKSDNFGWIGSAGKRVSTSSSSDSGSTVFQNMPHHSGNIDRKDNGLSRPGHMFSSSNVDATIVNQSEQVAVPRNTSGHDWPKKNGPAVEGFPNVQKSPPKRHLSGCGDTEDSNKSLKAEARCMFSGKPSAVFPFGVTHPGGYSQLRNEAAQPHVRAPPGFPAPSPTSGEHNKVPSGFNEPDIGPFRNPSPPQSDSVGVSNPLLPRMTPLPVAVPGVLPAIPPTLFPPYPGYPAFPAYPFPGMYPYLPMPAMQSPVYMYSLQQVQRGMGKLSSSEGLSNESGGEEKEEDKNNLQKTASYSGSSVDPTQARPVQAASTAAPSGFPTAANSATTHNTLHMPSSAPQSNCSTKNGSEDLQAVQQLGHPQCRSINGATAGNEETFDGNTPYKMQSFDGEEDTVAQRDTRRITGHSRWMGSRPSSVRHARREADGGRCETSATASERDSKREPTKTGGLYSKMRTTFKRAPVAPRFQRLQEQQQQQRGRQENPSISGPDFMT</sequence>
<gene>
    <name evidence="3" type="primary">DNAJB11</name>
    <name evidence="3" type="ORF">BLAG_LOCUS13809</name>
</gene>
<dbReference type="PANTHER" id="PTHR44094">
    <property type="entry name" value="DNAJ HEAT SHOCK N-TERMINAL DOMAIN-CONTAINING PROTEIN"/>
    <property type="match status" value="1"/>
</dbReference>
<evidence type="ECO:0000256" key="1">
    <source>
        <dbReference type="SAM" id="MobiDB-lite"/>
    </source>
</evidence>
<feature type="region of interest" description="Disordered" evidence="1">
    <location>
        <begin position="393"/>
        <end position="442"/>
    </location>
</feature>
<dbReference type="SMART" id="SM00271">
    <property type="entry name" value="DnaJ"/>
    <property type="match status" value="1"/>
</dbReference>
<feature type="compositionally biased region" description="Polar residues" evidence="1">
    <location>
        <begin position="1138"/>
        <end position="1150"/>
    </location>
</feature>
<dbReference type="OrthoDB" id="436519at2759"/>
<feature type="compositionally biased region" description="Low complexity" evidence="1">
    <location>
        <begin position="1314"/>
        <end position="1326"/>
    </location>
</feature>
<dbReference type="InterPro" id="IPR003903">
    <property type="entry name" value="UIM_dom"/>
</dbReference>
<feature type="compositionally biased region" description="Polar residues" evidence="1">
    <location>
        <begin position="1170"/>
        <end position="1195"/>
    </location>
</feature>
<feature type="compositionally biased region" description="Polar residues" evidence="1">
    <location>
        <begin position="352"/>
        <end position="373"/>
    </location>
</feature>
<feature type="region of interest" description="Disordered" evidence="1">
    <location>
        <begin position="915"/>
        <end position="957"/>
    </location>
</feature>
<dbReference type="EMBL" id="OV696687">
    <property type="protein sequence ID" value="CAH1254388.1"/>
    <property type="molecule type" value="Genomic_DNA"/>
</dbReference>